<dbReference type="CDD" id="cd10145">
    <property type="entry name" value="TFIIA_gamma_N"/>
    <property type="match status" value="1"/>
</dbReference>
<proteinExistence type="inferred from homology"/>
<evidence type="ECO:0000256" key="6">
    <source>
        <dbReference type="ARBA" id="ARBA00023242"/>
    </source>
</evidence>
<comment type="subcellular location">
    <subcellularLocation>
        <location evidence="1 8">Nucleus</location>
    </subcellularLocation>
</comment>
<dbReference type="InterPro" id="IPR015872">
    <property type="entry name" value="TFIIA_gsu_N"/>
</dbReference>
<evidence type="ECO:0000259" key="10">
    <source>
        <dbReference type="Pfam" id="PF02268"/>
    </source>
</evidence>
<evidence type="ECO:0000256" key="5">
    <source>
        <dbReference type="ARBA" id="ARBA00023163"/>
    </source>
</evidence>
<keyword evidence="6 8" id="KW-0539">Nucleus</keyword>
<evidence type="ECO:0000313" key="16">
    <source>
        <dbReference type="EMBL" id="TIC63743.1"/>
    </source>
</evidence>
<evidence type="ECO:0000313" key="22">
    <source>
        <dbReference type="Proteomes" id="UP000310685"/>
    </source>
</evidence>
<reference evidence="18 19" key="1">
    <citation type="submission" date="2019-03" db="EMBL/GenBank/DDBJ databases">
        <title>Sequencing 25 genomes of Wallemia mellicola.</title>
        <authorList>
            <person name="Gostincar C."/>
        </authorList>
    </citation>
    <scope>NUCLEOTIDE SEQUENCE [LARGE SCALE GENOMIC DNA]</scope>
    <source>
        <strain evidence="13 20">EXF-1262</strain>
        <strain evidence="16 21">EXF-1274</strain>
        <strain evidence="15 18">EXF-1277</strain>
        <strain evidence="12 22">EXF-6152</strain>
        <strain evidence="17 23">EXF-757</strain>
        <strain evidence="14 19">EXF-8738</strain>
    </source>
</reference>
<evidence type="ECO:0000313" key="18">
    <source>
        <dbReference type="Proteomes" id="UP000305362"/>
    </source>
</evidence>
<evidence type="ECO:0000259" key="11">
    <source>
        <dbReference type="Pfam" id="PF02751"/>
    </source>
</evidence>
<dbReference type="OrthoDB" id="586585at2759"/>
<evidence type="ECO:0000256" key="4">
    <source>
        <dbReference type="ARBA" id="ARBA00023015"/>
    </source>
</evidence>
<dbReference type="SUPFAM" id="SSF50784">
    <property type="entry name" value="Transcription factor IIA (TFIIA), beta-barrel domain"/>
    <property type="match status" value="1"/>
</dbReference>
<evidence type="ECO:0000313" key="12">
    <source>
        <dbReference type="EMBL" id="TIB76521.1"/>
    </source>
</evidence>
<protein>
    <recommendedName>
        <fullName evidence="3 8">Transcription initiation factor IIA subunit 2</fullName>
    </recommendedName>
</protein>
<keyword evidence="5 8" id="KW-0804">Transcription</keyword>
<dbReference type="EMBL" id="SPRV01000043">
    <property type="protein sequence ID" value="TIC60285.1"/>
    <property type="molecule type" value="Genomic_DNA"/>
</dbReference>
<dbReference type="GO" id="GO:0006367">
    <property type="term" value="P:transcription initiation at RNA polymerase II promoter"/>
    <property type="evidence" value="ECO:0007669"/>
    <property type="project" value="InterPro"/>
</dbReference>
<dbReference type="InterPro" id="IPR009088">
    <property type="entry name" value="TFIIA_b-brl"/>
</dbReference>
<name>A0A4T0SHE4_9BASI</name>
<comment type="caution">
    <text evidence="12">The sequence shown here is derived from an EMBL/GenBank/DDBJ whole genome shotgun (WGS) entry which is preliminary data.</text>
</comment>
<comment type="function">
    <text evidence="7">TFIIA is a component of the transcription machinery of RNA polymerase II and plays an important role in transcriptional activation. TFIIA in a complex with TBP mediates transcriptional activity.</text>
</comment>
<dbReference type="FunFam" id="1.10.287.190:FF:000001">
    <property type="entry name" value="Transcription initiation factor IIA subunit 2"/>
    <property type="match status" value="1"/>
</dbReference>
<dbReference type="Gene3D" id="2.30.18.10">
    <property type="entry name" value="Transcription factor IIA (TFIIA), beta-barrel domain"/>
    <property type="match status" value="1"/>
</dbReference>
<dbReference type="Proteomes" id="UP000310708">
    <property type="component" value="Unassembled WGS sequence"/>
</dbReference>
<dbReference type="PANTHER" id="PTHR10966">
    <property type="entry name" value="TRANSCRIPTION INITIATION FACTOR IIA SUBUNIT 2"/>
    <property type="match status" value="1"/>
</dbReference>
<evidence type="ECO:0000313" key="13">
    <source>
        <dbReference type="EMBL" id="TIB98631.1"/>
    </source>
</evidence>
<organism evidence="12 22">
    <name type="scientific">Wallemia mellicola</name>
    <dbReference type="NCBI Taxonomy" id="1708541"/>
    <lineage>
        <taxon>Eukaryota</taxon>
        <taxon>Fungi</taxon>
        <taxon>Dikarya</taxon>
        <taxon>Basidiomycota</taxon>
        <taxon>Wallemiomycotina</taxon>
        <taxon>Wallemiomycetes</taxon>
        <taxon>Wallemiales</taxon>
        <taxon>Wallemiaceae</taxon>
        <taxon>Wallemia</taxon>
    </lineage>
</organism>
<dbReference type="Proteomes" id="UP000309601">
    <property type="component" value="Unassembled WGS sequence"/>
</dbReference>
<evidence type="ECO:0000256" key="9">
    <source>
        <dbReference type="SAM" id="MobiDB-lite"/>
    </source>
</evidence>
<dbReference type="EMBL" id="SPRO01000043">
    <property type="protein sequence ID" value="TIC28215.1"/>
    <property type="molecule type" value="Genomic_DNA"/>
</dbReference>
<dbReference type="AlphaFoldDB" id="A0A4T0SHE4"/>
<evidence type="ECO:0000256" key="8">
    <source>
        <dbReference type="PIRNR" id="PIRNR009415"/>
    </source>
</evidence>
<evidence type="ECO:0000256" key="1">
    <source>
        <dbReference type="ARBA" id="ARBA00004123"/>
    </source>
</evidence>
<dbReference type="EMBL" id="SPRH01000036">
    <property type="protein sequence ID" value="TIB98631.1"/>
    <property type="molecule type" value="Genomic_DNA"/>
</dbReference>
<feature type="region of interest" description="Disordered" evidence="9">
    <location>
        <begin position="105"/>
        <end position="130"/>
    </location>
</feature>
<dbReference type="Gene3D" id="1.10.287.190">
    <property type="entry name" value="Transcription factor IIA gamma subunit, alpha-helical domain"/>
    <property type="match status" value="1"/>
</dbReference>
<evidence type="ECO:0000256" key="2">
    <source>
        <dbReference type="ARBA" id="ARBA00007675"/>
    </source>
</evidence>
<dbReference type="InterPro" id="IPR015871">
    <property type="entry name" value="TFIIA_gsu_C"/>
</dbReference>
<evidence type="ECO:0000256" key="3">
    <source>
        <dbReference type="ARBA" id="ARBA00019928"/>
    </source>
</evidence>
<dbReference type="Pfam" id="PF02751">
    <property type="entry name" value="TFIIA_gamma_C"/>
    <property type="match status" value="1"/>
</dbReference>
<evidence type="ECO:0000256" key="7">
    <source>
        <dbReference type="ARBA" id="ARBA00024733"/>
    </source>
</evidence>
<evidence type="ECO:0000313" key="17">
    <source>
        <dbReference type="EMBL" id="TIC64079.1"/>
    </source>
</evidence>
<dbReference type="Proteomes" id="UP000310685">
    <property type="component" value="Unassembled WGS sequence"/>
</dbReference>
<dbReference type="Pfam" id="PF02268">
    <property type="entry name" value="TFIIA_gamma_N"/>
    <property type="match status" value="1"/>
</dbReference>
<dbReference type="EMBL" id="SPRX01000038">
    <property type="protein sequence ID" value="TIC64079.1"/>
    <property type="molecule type" value="Genomic_DNA"/>
</dbReference>
<dbReference type="Proteomes" id="UP000305647">
    <property type="component" value="Unassembled WGS sequence"/>
</dbReference>
<evidence type="ECO:0000313" key="15">
    <source>
        <dbReference type="EMBL" id="TIC60285.1"/>
    </source>
</evidence>
<evidence type="ECO:0000313" key="20">
    <source>
        <dbReference type="Proteomes" id="UP000307169"/>
    </source>
</evidence>
<dbReference type="Proteomes" id="UP000305362">
    <property type="component" value="Unassembled WGS sequence"/>
</dbReference>
<dbReference type="CDD" id="cd10014">
    <property type="entry name" value="TFIIA_gamma_C"/>
    <property type="match status" value="1"/>
</dbReference>
<evidence type="ECO:0000313" key="21">
    <source>
        <dbReference type="Proteomes" id="UP000309601"/>
    </source>
</evidence>
<feature type="domain" description="Transcription initiation factor IIA gamma subunit C-terminal" evidence="11">
    <location>
        <begin position="64"/>
        <end position="105"/>
    </location>
</feature>
<evidence type="ECO:0000313" key="19">
    <source>
        <dbReference type="Proteomes" id="UP000305647"/>
    </source>
</evidence>
<feature type="domain" description="Transcription initiation factor IIA gamma subunit N-terminal" evidence="10">
    <location>
        <begin position="7"/>
        <end position="53"/>
    </location>
</feature>
<comment type="similarity">
    <text evidence="2 8">Belongs to the TFIIA subunit 2 family.</text>
</comment>
<dbReference type="InterPro" id="IPR003194">
    <property type="entry name" value="TFIIA_gsu"/>
</dbReference>
<keyword evidence="4 8" id="KW-0805">Transcription regulation</keyword>
<feature type="compositionally biased region" description="Polar residues" evidence="9">
    <location>
        <begin position="106"/>
        <end position="130"/>
    </location>
</feature>
<dbReference type="PIRSF" id="PIRSF009415">
    <property type="entry name" value="Hum_TFIIA_gamma"/>
    <property type="match status" value="1"/>
</dbReference>
<dbReference type="SUPFAM" id="SSF47396">
    <property type="entry name" value="Transcription factor IIA (TFIIA), alpha-helical domain"/>
    <property type="match status" value="1"/>
</dbReference>
<evidence type="ECO:0000313" key="14">
    <source>
        <dbReference type="EMBL" id="TIC28215.1"/>
    </source>
</evidence>
<sequence>MNNNQNYFELYRRSSVGIALTDSLDELITSGHINPELAMKVLTQFDKSMMNALSNQVKNKTQMRGHLHTYRLCDEVWTFIVKNPTFKVDQGDLVNANKIKIVACRNNDSQPQPQQPGMPTSQQQPTINKK</sequence>
<evidence type="ECO:0000313" key="23">
    <source>
        <dbReference type="Proteomes" id="UP000310708"/>
    </source>
</evidence>
<dbReference type="EMBL" id="SPRW01000033">
    <property type="protein sequence ID" value="TIC63743.1"/>
    <property type="molecule type" value="Genomic_DNA"/>
</dbReference>
<dbReference type="InterPro" id="IPR009083">
    <property type="entry name" value="TFIIA_a-hlx"/>
</dbReference>
<dbReference type="GO" id="GO:0005672">
    <property type="term" value="C:transcription factor TFIIA complex"/>
    <property type="evidence" value="ECO:0007669"/>
    <property type="project" value="InterPro"/>
</dbReference>
<gene>
    <name evidence="17" type="ORF">E3Q01_02974</name>
    <name evidence="16" type="ORF">E3Q02_02893</name>
    <name evidence="15" type="ORF">E3Q03_03307</name>
    <name evidence="14" type="ORF">E3Q10_03310</name>
    <name evidence="13" type="ORF">E3Q17_02909</name>
    <name evidence="12" type="ORF">E3Q22_03494</name>
</gene>
<dbReference type="EMBL" id="SPRC01000045">
    <property type="protein sequence ID" value="TIB76521.1"/>
    <property type="molecule type" value="Genomic_DNA"/>
</dbReference>
<dbReference type="Proteomes" id="UP000307169">
    <property type="component" value="Unassembled WGS sequence"/>
</dbReference>
<accession>A0A4T0SHE4</accession>